<dbReference type="PANTHER" id="PTHR43429">
    <property type="entry name" value="PYRIDINE NUCLEOTIDE-DISULFIDE OXIDOREDUCTASE DOMAIN-CONTAINING"/>
    <property type="match status" value="1"/>
</dbReference>
<dbReference type="PRINTS" id="PR00411">
    <property type="entry name" value="PNDRDTASEI"/>
</dbReference>
<dbReference type="SUPFAM" id="SSF55424">
    <property type="entry name" value="FAD/NAD-linked reductases, dimerisation (C-terminal) domain"/>
    <property type="match status" value="1"/>
</dbReference>
<dbReference type="Pfam" id="PF02852">
    <property type="entry name" value="Pyr_redox_dim"/>
    <property type="match status" value="1"/>
</dbReference>
<dbReference type="InterPro" id="IPR050260">
    <property type="entry name" value="FAD-bd_OxRdtase"/>
</dbReference>
<dbReference type="SUPFAM" id="SSF51905">
    <property type="entry name" value="FAD/NAD(P)-binding domain"/>
    <property type="match status" value="1"/>
</dbReference>
<feature type="domain" description="Pyridine nucleotide-disulphide oxidoreductase dimerisation" evidence="7">
    <location>
        <begin position="326"/>
        <end position="429"/>
    </location>
</feature>
<dbReference type="EMBL" id="APJX01000006">
    <property type="protein sequence ID" value="EMS78938.1"/>
    <property type="molecule type" value="Genomic_DNA"/>
</dbReference>
<reference evidence="9 10" key="1">
    <citation type="journal article" date="2013" name="Genome Announc.">
        <title>Draft Genome Sequence of Desulfotignum phosphitoxidans DSM 13687 Strain FiPS-3.</title>
        <authorList>
            <person name="Poehlein A."/>
            <person name="Daniel R."/>
            <person name="Simeonova D.D."/>
        </authorList>
    </citation>
    <scope>NUCLEOTIDE SEQUENCE [LARGE SCALE GENOMIC DNA]</scope>
    <source>
        <strain evidence="9 10">DSM 13687</strain>
    </source>
</reference>
<keyword evidence="3" id="KW-0285">Flavoprotein</keyword>
<dbReference type="InterPro" id="IPR016156">
    <property type="entry name" value="FAD/NAD-linked_Rdtase_dimer_sf"/>
</dbReference>
<evidence type="ECO:0000256" key="6">
    <source>
        <dbReference type="ARBA" id="ARBA00023284"/>
    </source>
</evidence>
<dbReference type="Proteomes" id="UP000014216">
    <property type="component" value="Unassembled WGS sequence"/>
</dbReference>
<evidence type="ECO:0000313" key="9">
    <source>
        <dbReference type="EMBL" id="EMS78938.1"/>
    </source>
</evidence>
<evidence type="ECO:0000256" key="2">
    <source>
        <dbReference type="ARBA" id="ARBA00009130"/>
    </source>
</evidence>
<keyword evidence="4" id="KW-0274">FAD</keyword>
<name>S0FV11_9BACT</name>
<dbReference type="OrthoDB" id="9769238at2"/>
<dbReference type="Pfam" id="PF07992">
    <property type="entry name" value="Pyr_redox_2"/>
    <property type="match status" value="1"/>
</dbReference>
<organism evidence="9 10">
    <name type="scientific">Desulfotignum phosphitoxidans DSM 13687</name>
    <dbReference type="NCBI Taxonomy" id="1286635"/>
    <lineage>
        <taxon>Bacteria</taxon>
        <taxon>Pseudomonadati</taxon>
        <taxon>Thermodesulfobacteriota</taxon>
        <taxon>Desulfobacteria</taxon>
        <taxon>Desulfobacterales</taxon>
        <taxon>Desulfobacteraceae</taxon>
        <taxon>Desulfotignum</taxon>
    </lineage>
</organism>
<keyword evidence="10" id="KW-1185">Reference proteome</keyword>
<dbReference type="InterPro" id="IPR023753">
    <property type="entry name" value="FAD/NAD-binding_dom"/>
</dbReference>
<dbReference type="GO" id="GO:0050451">
    <property type="term" value="F:CoA-disulfide reductase (NADPH) activity"/>
    <property type="evidence" value="ECO:0007669"/>
    <property type="project" value="UniProtKB-EC"/>
</dbReference>
<protein>
    <submittedName>
        <fullName evidence="9">Coenzyme A disulfide reductase</fullName>
        <ecNumber evidence="9">1.8.1.14</ecNumber>
    </submittedName>
</protein>
<dbReference type="AlphaFoldDB" id="S0FV11"/>
<evidence type="ECO:0000256" key="1">
    <source>
        <dbReference type="ARBA" id="ARBA00001974"/>
    </source>
</evidence>
<gene>
    <name evidence="9" type="ORF">Dpo_6c01370</name>
</gene>
<evidence type="ECO:0000259" key="7">
    <source>
        <dbReference type="Pfam" id="PF02852"/>
    </source>
</evidence>
<dbReference type="InterPro" id="IPR004099">
    <property type="entry name" value="Pyr_nucl-diS_OxRdtase_dimer"/>
</dbReference>
<accession>S0FV11</accession>
<dbReference type="EC" id="1.8.1.14" evidence="9"/>
<feature type="domain" description="FAD/NAD(P)-binding" evidence="8">
    <location>
        <begin position="2"/>
        <end position="281"/>
    </location>
</feature>
<keyword evidence="6" id="KW-0676">Redox-active center</keyword>
<comment type="caution">
    <text evidence="9">The sequence shown here is derived from an EMBL/GenBank/DDBJ whole genome shotgun (WGS) entry which is preliminary data.</text>
</comment>
<keyword evidence="5 9" id="KW-0560">Oxidoreductase</keyword>
<evidence type="ECO:0000256" key="4">
    <source>
        <dbReference type="ARBA" id="ARBA00022827"/>
    </source>
</evidence>
<evidence type="ECO:0000313" key="10">
    <source>
        <dbReference type="Proteomes" id="UP000014216"/>
    </source>
</evidence>
<dbReference type="PANTHER" id="PTHR43429:SF1">
    <property type="entry name" value="NAD(P)H SULFUR OXIDOREDUCTASE (COA-DEPENDENT)"/>
    <property type="match status" value="1"/>
</dbReference>
<dbReference type="PRINTS" id="PR00368">
    <property type="entry name" value="FADPNR"/>
</dbReference>
<comment type="similarity">
    <text evidence="2">Belongs to the class-III pyridine nucleotide-disulfide oxidoreductase family.</text>
</comment>
<dbReference type="Gene3D" id="3.50.50.60">
    <property type="entry name" value="FAD/NAD(P)-binding domain"/>
    <property type="match status" value="2"/>
</dbReference>
<evidence type="ECO:0000256" key="3">
    <source>
        <dbReference type="ARBA" id="ARBA00022630"/>
    </source>
</evidence>
<evidence type="ECO:0000259" key="8">
    <source>
        <dbReference type="Pfam" id="PF07992"/>
    </source>
</evidence>
<sequence length="444" mass="47758">MRFVVIGGDAAGMSAASRARRLYPDLEITVLEQGHDVSYSACSMPYNIADPDTPMDDLVVRTAEEFIEKHHIHLLTGHEITAIHPDKKQVTGRTLQGDPVVFAYDKLLIATGAVPTLPDLPGKDRLMPLKQLEHGRRIKDVIRKNKVKNAVILGMGYIALEMCEALTELGIHVTMVKPGPRLLPWLPEKIAQIIQTHLIEKQITLHMGTHIQRIEPAGTGSTIVCDTMNLDADLAIGATGVAPCSGLAKNAGLTLGVSNAIQVDPYLRTSNPDIFAAGDCGDAIHVVTGKPVWIPLALRANRAGWAVADNLFKDSNALQGVAGTAVFKVFDLAVARTGLTFFEAKNAGFDPVENQITSLSRARWQPGAAKIHVNMVGDRRSGRLLGAQITGTDGVAHRINAVAVALHATMSVADFIQTDLAYAPPFSPTWDPMLTAAIQLGKKL</sequence>
<dbReference type="RefSeq" id="WP_006966778.1">
    <property type="nucleotide sequence ID" value="NZ_APJX01000006.1"/>
</dbReference>
<comment type="cofactor">
    <cofactor evidence="1">
        <name>FAD</name>
        <dbReference type="ChEBI" id="CHEBI:57692"/>
    </cofactor>
</comment>
<dbReference type="InterPro" id="IPR036188">
    <property type="entry name" value="FAD/NAD-bd_sf"/>
</dbReference>
<evidence type="ECO:0000256" key="5">
    <source>
        <dbReference type="ARBA" id="ARBA00023002"/>
    </source>
</evidence>
<proteinExistence type="inferred from homology"/>